<organism evidence="2">
    <name type="scientific">Candidatus Kentrum sp. LPFa</name>
    <dbReference type="NCBI Taxonomy" id="2126335"/>
    <lineage>
        <taxon>Bacteria</taxon>
        <taxon>Pseudomonadati</taxon>
        <taxon>Pseudomonadota</taxon>
        <taxon>Gammaproteobacteria</taxon>
        <taxon>Candidatus Kentrum</taxon>
    </lineage>
</organism>
<dbReference type="AlphaFoldDB" id="A0A450W742"/>
<keyword evidence="1" id="KW-0472">Membrane</keyword>
<keyword evidence="1" id="KW-1133">Transmembrane helix</keyword>
<feature type="transmembrane region" description="Helical" evidence="1">
    <location>
        <begin position="50"/>
        <end position="67"/>
    </location>
</feature>
<evidence type="ECO:0000256" key="1">
    <source>
        <dbReference type="SAM" id="Phobius"/>
    </source>
</evidence>
<proteinExistence type="predicted"/>
<accession>A0A450W742</accession>
<dbReference type="EMBL" id="CAADFK010000041">
    <property type="protein sequence ID" value="VFK12880.1"/>
    <property type="molecule type" value="Genomic_DNA"/>
</dbReference>
<gene>
    <name evidence="2" type="ORF">BECKLPF1236B_GA0070989_10419</name>
</gene>
<keyword evidence="1" id="KW-0812">Transmembrane</keyword>
<protein>
    <submittedName>
        <fullName evidence="2">Uncharacterized protein</fullName>
    </submittedName>
</protein>
<evidence type="ECO:0000313" key="2">
    <source>
        <dbReference type="EMBL" id="VFK12880.1"/>
    </source>
</evidence>
<reference evidence="2" key="1">
    <citation type="submission" date="2019-02" db="EMBL/GenBank/DDBJ databases">
        <authorList>
            <person name="Gruber-Vodicka R. H."/>
            <person name="Seah K. B. B."/>
        </authorList>
    </citation>
    <scope>NUCLEOTIDE SEQUENCE</scope>
    <source>
        <strain evidence="2">BECK_S313</strain>
    </source>
</reference>
<name>A0A450W742_9GAMM</name>
<sequence length="334" mass="37747">MMKSPGIDIASHATFSIHDVRLVTSRKPNYREIALSRNQWAAESRARARLSFSAPVLLILVALLWMAPMQISVGDEKACDEKEFDNLPPFARILRELECQEVSPCESKKNTFTRAYEKAGEGLSLYGELRTLMSYTGSSAILKGLARRAIDASIDRKYKDLQTIMAPADNFRQQMEKARAVGRRIEDHTDQAYKESFCGKEFEEISSELDSAVNEVEAGITQVVGSMRHDVLREIHANNLRFPQLIGRLTKDSPLRTPAAAHAFEEKMLRLRDRVRNIDRQMADGRMTKEEACPKLGKIREESMLAVKEYPYANGIRKIQASRYGTCKIISCGV</sequence>